<protein>
    <submittedName>
        <fullName evidence="1">Uncharacterized protein</fullName>
    </submittedName>
</protein>
<dbReference type="AlphaFoldDB" id="A0A7X0VDI0"/>
<name>A0A7X0VDI0_9BACL</name>
<evidence type="ECO:0000313" key="1">
    <source>
        <dbReference type="EMBL" id="MBB6669218.1"/>
    </source>
</evidence>
<accession>A0A7X0VDI0</accession>
<keyword evidence="2" id="KW-1185">Reference proteome</keyword>
<comment type="caution">
    <text evidence="1">The sequence shown here is derived from an EMBL/GenBank/DDBJ whole genome shotgun (WGS) entry which is preliminary data.</text>
</comment>
<sequence>MAYALKHVVTGELLAAVQTNGYQLRYFGILLWEDVPDEEERLAALARAGVYAQPGEEGAARKPDRLKSEWEQVQELGRWKPCALGEHEAKMANVKLRNDPRLRVILTNGELHAEEREHA</sequence>
<gene>
    <name evidence="1" type="ORF">H7C19_00795</name>
</gene>
<organism evidence="1 2">
    <name type="scientific">Cohnella nanjingensis</name>
    <dbReference type="NCBI Taxonomy" id="1387779"/>
    <lineage>
        <taxon>Bacteria</taxon>
        <taxon>Bacillati</taxon>
        <taxon>Bacillota</taxon>
        <taxon>Bacilli</taxon>
        <taxon>Bacillales</taxon>
        <taxon>Paenibacillaceae</taxon>
        <taxon>Cohnella</taxon>
    </lineage>
</organism>
<reference evidence="1 2" key="1">
    <citation type="submission" date="2020-08" db="EMBL/GenBank/DDBJ databases">
        <title>Cohnella phylogeny.</title>
        <authorList>
            <person name="Dunlap C."/>
        </authorList>
    </citation>
    <scope>NUCLEOTIDE SEQUENCE [LARGE SCALE GENOMIC DNA]</scope>
    <source>
        <strain evidence="1 2">DSM 28246</strain>
    </source>
</reference>
<dbReference type="EMBL" id="JACJVP010000001">
    <property type="protein sequence ID" value="MBB6669218.1"/>
    <property type="molecule type" value="Genomic_DNA"/>
</dbReference>
<dbReference type="RefSeq" id="WP_185140654.1">
    <property type="nucleotide sequence ID" value="NZ_JACJVP010000001.1"/>
</dbReference>
<proteinExistence type="predicted"/>
<evidence type="ECO:0000313" key="2">
    <source>
        <dbReference type="Proteomes" id="UP000547209"/>
    </source>
</evidence>
<dbReference type="Proteomes" id="UP000547209">
    <property type="component" value="Unassembled WGS sequence"/>
</dbReference>